<gene>
    <name evidence="1" type="ORF">DT99_29770</name>
</gene>
<dbReference type="InterPro" id="IPR029058">
    <property type="entry name" value="AB_hydrolase_fold"/>
</dbReference>
<organism evidence="1">
    <name type="scientific">Burkholderia cenocepacia</name>
    <dbReference type="NCBI Taxonomy" id="95486"/>
    <lineage>
        <taxon>Bacteria</taxon>
        <taxon>Pseudomonadati</taxon>
        <taxon>Pseudomonadota</taxon>
        <taxon>Betaproteobacteria</taxon>
        <taxon>Burkholderiales</taxon>
        <taxon>Burkholderiaceae</taxon>
        <taxon>Burkholderia</taxon>
        <taxon>Burkholderia cepacia complex</taxon>
    </lineage>
</organism>
<dbReference type="EMBL" id="JJOA01000034">
    <property type="protein sequence ID" value="KEA55925.1"/>
    <property type="molecule type" value="Genomic_DNA"/>
</dbReference>
<accession>A0A071M5X0</accession>
<comment type="caution">
    <text evidence="1">The sequence shown here is derived from an EMBL/GenBank/DDBJ whole genome shotgun (WGS) entry which is preliminary data.</text>
</comment>
<name>A0A071M5X0_9BURK</name>
<sequence>MSAAMCLPRNHEMRPRNEVPVKVVASERLTVSTSRGAANVPLFTGGTAARATATQVVVMLHGRLRDADAYLRSTQRALDASTADAKSVMLAVPQFLATADVAYHRLADACLHWEWTSWMGGLDAVGPAPLSSFDVLDALVEHYVQGMQSGRYPKLREIVIAGHSGGAQVAHRHAILSNATACCLARGVKVRYVIANPSSYVYFDAWRPHCEGIDRTACAEFNEWKYGTSRLPRYADGLDAQSLERRYVDHDVTYLLGAHDDDPAHPALDRSCEAMMQGPHRLARGRAYYAYLRARHPALRHVLHEVQGAGHSGDAMFVSQAGVCALFGPSVRLAESGVEQAGGAVE</sequence>
<dbReference type="SUPFAM" id="SSF53474">
    <property type="entry name" value="alpha/beta-Hydrolases"/>
    <property type="match status" value="1"/>
</dbReference>
<dbReference type="PANTHER" id="PTHR35560">
    <property type="entry name" value="BLL0132 PROTEIN"/>
    <property type="match status" value="1"/>
</dbReference>
<dbReference type="OrthoDB" id="1094867at2"/>
<proteinExistence type="predicted"/>
<dbReference type="Gene3D" id="3.40.50.1820">
    <property type="entry name" value="alpha/beta hydrolase"/>
    <property type="match status" value="1"/>
</dbReference>
<dbReference type="PANTHER" id="PTHR35560:SF3">
    <property type="entry name" value="PEPTIDASE S9 PROLYL OLIGOPEPTIDASE CATALYTIC DOMAIN-CONTAINING PROTEIN"/>
    <property type="match status" value="1"/>
</dbReference>
<evidence type="ECO:0008006" key="2">
    <source>
        <dbReference type="Google" id="ProtNLM"/>
    </source>
</evidence>
<dbReference type="AlphaFoldDB" id="A0A071M5X0"/>
<protein>
    <recommendedName>
        <fullName evidence="2">Alpha/beta hydrolase</fullName>
    </recommendedName>
</protein>
<reference evidence="1" key="1">
    <citation type="submission" date="2014-04" db="EMBL/GenBank/DDBJ databases">
        <title>In planta biocontrol of soil-borne Fusarium wilt of banana through a plant endophytic bacterium, Burkholderia cenocepacia 869T2.</title>
        <authorList>
            <person name="Ho Y.-N."/>
            <person name="Chiang H.-M."/>
            <person name="Chao C.-P."/>
            <person name="Su C.-C."/>
            <person name="Hsu H.-F."/>
            <person name="Guo C.-T."/>
            <person name="Hsieh J.-L."/>
            <person name="Huang C.-C."/>
        </authorList>
    </citation>
    <scope>NUCLEOTIDE SEQUENCE [LARGE SCALE GENOMIC DNA]</scope>
    <source>
        <strain evidence="1">869T2</strain>
    </source>
</reference>
<evidence type="ECO:0000313" key="1">
    <source>
        <dbReference type="EMBL" id="KEA55925.1"/>
    </source>
</evidence>